<dbReference type="GO" id="GO:0005975">
    <property type="term" value="P:carbohydrate metabolic process"/>
    <property type="evidence" value="ECO:0007669"/>
    <property type="project" value="InterPro"/>
</dbReference>
<dbReference type="AlphaFoldDB" id="A0A0C6FY83"/>
<feature type="compositionally biased region" description="Basic and acidic residues" evidence="2">
    <location>
        <begin position="347"/>
        <end position="367"/>
    </location>
</feature>
<dbReference type="EMBL" id="AP014704">
    <property type="protein sequence ID" value="BAQ48295.1"/>
    <property type="molecule type" value="Genomic_DNA"/>
</dbReference>
<dbReference type="InterPro" id="IPR050546">
    <property type="entry name" value="Glycosyl_Hydrlase_16"/>
</dbReference>
<comment type="similarity">
    <text evidence="1">Belongs to the glycosyl hydrolase 16 family.</text>
</comment>
<organism evidence="4 5">
    <name type="scientific">Methylobacterium aquaticum</name>
    <dbReference type="NCBI Taxonomy" id="270351"/>
    <lineage>
        <taxon>Bacteria</taxon>
        <taxon>Pseudomonadati</taxon>
        <taxon>Pseudomonadota</taxon>
        <taxon>Alphaproteobacteria</taxon>
        <taxon>Hyphomicrobiales</taxon>
        <taxon>Methylobacteriaceae</taxon>
        <taxon>Methylobacterium</taxon>
    </lineage>
</organism>
<feature type="compositionally biased region" description="Basic residues" evidence="2">
    <location>
        <begin position="61"/>
        <end position="70"/>
    </location>
</feature>
<dbReference type="PATRIC" id="fig|270351.10.peg.5232"/>
<feature type="compositionally biased region" description="Low complexity" evidence="2">
    <location>
        <begin position="221"/>
        <end position="236"/>
    </location>
</feature>
<proteinExistence type="inferred from homology"/>
<dbReference type="PANTHER" id="PTHR10963:SF55">
    <property type="entry name" value="GLYCOSIDE HYDROLASE FAMILY 16 PROTEIN"/>
    <property type="match status" value="1"/>
</dbReference>
<sequence length="781" mass="84974">MPERGPGSRPAPLAGQRRGGAGDAPRGLPPRPEHRPDPAARRSGMGRRRRPRAPAGTGGLRRARAGRRPRRPGDRPRRGRGGAPRGRRDPARGRARRPDHRVRPAAGGRGRPDAAELPQAGGVAVPRPRDVAPGPPLPLDDARSRAGAGGPARPRRPGLDRLVARTALHPRQRDRPGRLSRPRLPRRRPSPGADGTPGDDRQPVRPHRRRPRDRDPPAGSRLDPALARRAAMALPGPVRPAQRLRAAGRIPPDARALRPARAAPEPGRRPRLPRGGDPRDPALEQPHHPAGLPARLGAGRAARARTPARPGDTGRRRSGARPPGRLARRRHGARRALRRPHPQRVGQRADDADRADRDLVGRRRPDRAAPAPRLGLQRHRAADRRQRADDLLRQPRQHPQHERAARARSRLPRRAARSRLRGGPALAAPALARPDPRSGDAADGRLRAERGADLHHAGPAEPRRVRRPGARRGLAGAASHPQASPGRRSAMSPSPRHPAAAALALLALLAGAPPPARAEDPPGPPSGWRLAFEERFDDLGTSVLAPGRFAFAYPDGWRTNRGNRELEYYVDPRPGREMAPLAGATPFAVADGVLAIRAWPLSVPERRASQGLPYASGMLTTHGSFAFRYGYAEIRARMPPGRGLWPAFWLLAQKGGWPPEIDVLEVYGDRLTTLDVTVHTGEGGSHRQVQRKVPVPDLSQAFHVYAVTWTAESIVWSFDGAPVFEMATPADLHQPMFLLVNLAVGGTWTGSPDATTPFPARFEIDRIRVFVPPGEPQETRR</sequence>
<dbReference type="GO" id="GO:0004553">
    <property type="term" value="F:hydrolase activity, hydrolyzing O-glycosyl compounds"/>
    <property type="evidence" value="ECO:0007669"/>
    <property type="project" value="InterPro"/>
</dbReference>
<reference evidence="5" key="2">
    <citation type="submission" date="2015-01" db="EMBL/GenBank/DDBJ databases">
        <title>Complete genome sequence of Methylobacterium aquaticum strain 22A.</title>
        <authorList>
            <person name="Tani A."/>
            <person name="Ogura Y."/>
            <person name="Hayashi T."/>
        </authorList>
    </citation>
    <scope>NUCLEOTIDE SEQUENCE [LARGE SCALE GENOMIC DNA]</scope>
    <source>
        <strain evidence="5">MA-22A</strain>
    </source>
</reference>
<feature type="compositionally biased region" description="Basic residues" evidence="2">
    <location>
        <begin position="326"/>
        <end position="342"/>
    </location>
</feature>
<dbReference type="Proteomes" id="UP000061432">
    <property type="component" value="Chromosome"/>
</dbReference>
<feature type="compositionally biased region" description="Low complexity" evidence="2">
    <location>
        <begin position="487"/>
        <end position="497"/>
    </location>
</feature>
<feature type="compositionally biased region" description="Basic and acidic residues" evidence="2">
    <location>
        <begin position="274"/>
        <end position="287"/>
    </location>
</feature>
<evidence type="ECO:0000313" key="4">
    <source>
        <dbReference type="EMBL" id="BAQ48295.1"/>
    </source>
</evidence>
<dbReference type="Gene3D" id="2.60.120.200">
    <property type="match status" value="1"/>
</dbReference>
<dbReference type="InterPro" id="IPR000757">
    <property type="entry name" value="Beta-glucanase-like"/>
</dbReference>
<dbReference type="STRING" id="270351.Maq22A_c27295"/>
<dbReference type="Pfam" id="PF00722">
    <property type="entry name" value="Glyco_hydro_16"/>
    <property type="match status" value="1"/>
</dbReference>
<feature type="compositionally biased region" description="Low complexity" evidence="2">
    <location>
        <begin position="289"/>
        <end position="311"/>
    </location>
</feature>
<dbReference type="CDD" id="cd08023">
    <property type="entry name" value="GH16_laminarinase_like"/>
    <property type="match status" value="1"/>
</dbReference>
<dbReference type="KEGG" id="maqu:Maq22A_c27295"/>
<evidence type="ECO:0000256" key="2">
    <source>
        <dbReference type="SAM" id="MobiDB-lite"/>
    </source>
</evidence>
<feature type="region of interest" description="Disordered" evidence="2">
    <location>
        <begin position="1"/>
        <end position="497"/>
    </location>
</feature>
<feature type="compositionally biased region" description="Low complexity" evidence="2">
    <location>
        <begin position="421"/>
        <end position="433"/>
    </location>
</feature>
<evidence type="ECO:0000259" key="3">
    <source>
        <dbReference type="PROSITE" id="PS51762"/>
    </source>
</evidence>
<accession>A0A0C6FY83</accession>
<evidence type="ECO:0000313" key="5">
    <source>
        <dbReference type="Proteomes" id="UP000061432"/>
    </source>
</evidence>
<protein>
    <submittedName>
        <fullName evidence="4">Glycoside hydrolase family 16</fullName>
    </submittedName>
</protein>
<dbReference type="InterPro" id="IPR013320">
    <property type="entry name" value="ConA-like_dom_sf"/>
</dbReference>
<dbReference type="PANTHER" id="PTHR10963">
    <property type="entry name" value="GLYCOSYL HYDROLASE-RELATED"/>
    <property type="match status" value="1"/>
</dbReference>
<feature type="compositionally biased region" description="Basic and acidic residues" evidence="2">
    <location>
        <begin position="383"/>
        <end position="405"/>
    </location>
</feature>
<dbReference type="PROSITE" id="PS51762">
    <property type="entry name" value="GH16_2"/>
    <property type="match status" value="1"/>
</dbReference>
<feature type="domain" description="GH16" evidence="3">
    <location>
        <begin position="507"/>
        <end position="775"/>
    </location>
</feature>
<feature type="compositionally biased region" description="Basic residues" evidence="2">
    <location>
        <begin position="178"/>
        <end position="189"/>
    </location>
</feature>
<feature type="compositionally biased region" description="Basic and acidic residues" evidence="2">
    <location>
        <begin position="31"/>
        <end position="40"/>
    </location>
</feature>
<dbReference type="SUPFAM" id="SSF49899">
    <property type="entry name" value="Concanavalin A-like lectins/glucanases"/>
    <property type="match status" value="1"/>
</dbReference>
<feature type="compositionally biased region" description="Basic and acidic residues" evidence="2">
    <location>
        <begin position="434"/>
        <end position="463"/>
    </location>
</feature>
<keyword evidence="4" id="KW-0378">Hydrolase</keyword>
<name>A0A0C6FY83_9HYPH</name>
<evidence type="ECO:0000256" key="1">
    <source>
        <dbReference type="ARBA" id="ARBA00006865"/>
    </source>
</evidence>
<gene>
    <name evidence="4" type="primary">skn1</name>
    <name evidence="4" type="ORF">Maq22A_c27295</name>
</gene>
<feature type="compositionally biased region" description="Low complexity" evidence="2">
    <location>
        <begin position="251"/>
        <end position="265"/>
    </location>
</feature>
<feature type="compositionally biased region" description="Basic residues" evidence="2">
    <location>
        <begin position="406"/>
        <end position="420"/>
    </location>
</feature>
<reference evidence="4 5" key="1">
    <citation type="journal article" date="2015" name="Genome Announc.">
        <title>Complete Genome Sequence of Methylobacterium aquaticum Strain 22A, Isolated from Racomitrium japonicum Moss.</title>
        <authorList>
            <person name="Tani A."/>
            <person name="Ogura Y."/>
            <person name="Hayashi T."/>
            <person name="Kimbara K."/>
        </authorList>
    </citation>
    <scope>NUCLEOTIDE SEQUENCE [LARGE SCALE GENOMIC DNA]</scope>
    <source>
        <strain evidence="4 5">MA-22A</strain>
    </source>
</reference>